<evidence type="ECO:0000313" key="1">
    <source>
        <dbReference type="Ensembl" id="ENSCVAP00000011569.1"/>
    </source>
</evidence>
<reference evidence="1" key="1">
    <citation type="submission" date="2025-08" db="UniProtKB">
        <authorList>
            <consortium name="Ensembl"/>
        </authorList>
    </citation>
    <scope>IDENTIFICATION</scope>
</reference>
<organism evidence="1 2">
    <name type="scientific">Cyprinodon variegatus</name>
    <name type="common">Sheepshead minnow</name>
    <dbReference type="NCBI Taxonomy" id="28743"/>
    <lineage>
        <taxon>Eukaryota</taxon>
        <taxon>Metazoa</taxon>
        <taxon>Chordata</taxon>
        <taxon>Craniata</taxon>
        <taxon>Vertebrata</taxon>
        <taxon>Euteleostomi</taxon>
        <taxon>Actinopterygii</taxon>
        <taxon>Neopterygii</taxon>
        <taxon>Teleostei</taxon>
        <taxon>Neoteleostei</taxon>
        <taxon>Acanthomorphata</taxon>
        <taxon>Ovalentaria</taxon>
        <taxon>Atherinomorphae</taxon>
        <taxon>Cyprinodontiformes</taxon>
        <taxon>Cyprinodontidae</taxon>
        <taxon>Cyprinodon</taxon>
    </lineage>
</organism>
<keyword evidence="2" id="KW-1185">Reference proteome</keyword>
<name>A0A3Q2D085_CYPVA</name>
<dbReference type="AlphaFoldDB" id="A0A3Q2D085"/>
<evidence type="ECO:0000313" key="2">
    <source>
        <dbReference type="Proteomes" id="UP000265020"/>
    </source>
</evidence>
<reference evidence="1" key="2">
    <citation type="submission" date="2025-09" db="UniProtKB">
        <authorList>
            <consortium name="Ensembl"/>
        </authorList>
    </citation>
    <scope>IDENTIFICATION</scope>
</reference>
<accession>A0A3Q2D085</accession>
<dbReference type="Ensembl" id="ENSCVAT00000029990.1">
    <property type="protein sequence ID" value="ENSCVAP00000011569.1"/>
    <property type="gene ID" value="ENSCVAG00000013877.1"/>
</dbReference>
<dbReference type="Proteomes" id="UP000265020">
    <property type="component" value="Unassembled WGS sequence"/>
</dbReference>
<proteinExistence type="predicted"/>
<sequence>MMKPLLRLAKCLLPGMSVIPSLIQDDAAVPQKLLKSCTECTATRKTIRCLPLVHYL</sequence>
<protein>
    <submittedName>
        <fullName evidence="1">Uncharacterized protein</fullName>
    </submittedName>
</protein>